<dbReference type="PANTHER" id="PTHR43464">
    <property type="entry name" value="METHYLTRANSFERASE"/>
    <property type="match status" value="1"/>
</dbReference>
<dbReference type="CDD" id="cd02440">
    <property type="entry name" value="AdoMet_MTases"/>
    <property type="match status" value="1"/>
</dbReference>
<dbReference type="EC" id="2.1.1.64" evidence="5"/>
<keyword evidence="2 5" id="KW-0808">Transferase</keyword>
<dbReference type="EC" id="2.1.1.114" evidence="5"/>
<sequence>MAMLRGSKSCGLTRQCSRFIFHSNSLVERFAGGFLVCGNGFEPTTSQQRSLANAADSNASCAGNEKVPFKSSLKAAEAAKFAAMADTWWDHEGPFKPLHLMNPTRISFIRSALCQHFRKDPNSSRPFEGLRIIDVGCGGGLLCEPLSRMGARVTGIDAVEKNINIALQHAVRDPLTASIDYQCTTAEQLVQEKEHFDAVISLEVIEHVADPQEFVKSLAALTVGSGAVVISTINRTIRSYFMAIVAAEYILGWLPRGTHDWSNLITPIELVLLMKRASISVHEVAGLVYNPLRNDWTLSDDTEVNYIAFGLKNSL</sequence>
<gene>
    <name evidence="5" type="primary">COQ3</name>
</gene>
<dbReference type="Pfam" id="PF08241">
    <property type="entry name" value="Methyltransf_11"/>
    <property type="match status" value="1"/>
</dbReference>
<evidence type="ECO:0000256" key="1">
    <source>
        <dbReference type="ARBA" id="ARBA00022603"/>
    </source>
</evidence>
<reference evidence="7" key="1">
    <citation type="submission" date="2007-06" db="EMBL/GenBank/DDBJ databases">
        <title>Full length cDNA sequences from Sitka Spruce (Picea sitchensis).</title>
        <authorList>
            <person name="Ralph S.G."/>
            <person name="Chun H.E."/>
            <person name="Liao N."/>
            <person name="Ali J."/>
            <person name="Reid K."/>
            <person name="Kolosova N."/>
            <person name="Cooper N."/>
            <person name="Cullis C."/>
            <person name="Jancsik S."/>
            <person name="Moore R."/>
            <person name="Mayo M."/>
            <person name="Wagner S."/>
            <person name="Holt R.A."/>
            <person name="Jones S.J.M."/>
            <person name="Marra M.A."/>
            <person name="Ritland C.E."/>
            <person name="Ritland K."/>
            <person name="Bohlmann J."/>
        </authorList>
    </citation>
    <scope>NUCLEOTIDE SEQUENCE</scope>
    <source>
        <tissue evidence="7">Green portion of the leader tissue</tissue>
    </source>
</reference>
<keyword evidence="5" id="KW-0479">Metal-binding</keyword>
<feature type="binding site" evidence="5">
    <location>
        <position position="202"/>
    </location>
    <ligand>
        <name>S-adenosyl-L-methionine</name>
        <dbReference type="ChEBI" id="CHEBI:59789"/>
    </ligand>
</feature>
<comment type="subunit">
    <text evidence="5">Component of a multi-subunit COQ enzyme complex.</text>
</comment>
<keyword evidence="1 5" id="KW-0489">Methyltransferase</keyword>
<comment type="pathway">
    <text evidence="5">Cofactor biosynthesis; ubiquinone biosynthesis.</text>
</comment>
<dbReference type="InterPro" id="IPR029063">
    <property type="entry name" value="SAM-dependent_MTases_sf"/>
</dbReference>
<dbReference type="NCBIfam" id="TIGR01983">
    <property type="entry name" value="UbiG"/>
    <property type="match status" value="1"/>
</dbReference>
<dbReference type="AlphaFoldDB" id="B8LPB3"/>
<organism evidence="7">
    <name type="scientific">Picea sitchensis</name>
    <name type="common">Sitka spruce</name>
    <name type="synonym">Pinus sitchensis</name>
    <dbReference type="NCBI Taxonomy" id="3332"/>
    <lineage>
        <taxon>Eukaryota</taxon>
        <taxon>Viridiplantae</taxon>
        <taxon>Streptophyta</taxon>
        <taxon>Embryophyta</taxon>
        <taxon>Tracheophyta</taxon>
        <taxon>Spermatophyta</taxon>
        <taxon>Pinopsida</taxon>
        <taxon>Pinidae</taxon>
        <taxon>Conifers I</taxon>
        <taxon>Pinales</taxon>
        <taxon>Pinaceae</taxon>
        <taxon>Picea</taxon>
    </lineage>
</organism>
<keyword evidence="3 5" id="KW-0831">Ubiquinone biosynthesis</keyword>
<dbReference type="SUPFAM" id="SSF53335">
    <property type="entry name" value="S-adenosyl-L-methionine-dependent methyltransferases"/>
    <property type="match status" value="1"/>
</dbReference>
<evidence type="ECO:0000256" key="2">
    <source>
        <dbReference type="ARBA" id="ARBA00022679"/>
    </source>
</evidence>
<evidence type="ECO:0000259" key="6">
    <source>
        <dbReference type="Pfam" id="PF08241"/>
    </source>
</evidence>
<feature type="binding site" evidence="5">
    <location>
        <position position="203"/>
    </location>
    <ligand>
        <name>Mg(2+)</name>
        <dbReference type="ChEBI" id="CHEBI:18420"/>
    </ligand>
</feature>
<comment type="catalytic activity">
    <reaction evidence="5">
        <text>a 3,4-dihydroxy-5-(all-trans-polyprenyl)benzoate + S-adenosyl-L-methionine = a 4-hydroxy-3-methoxy-5-(all-trans-polyprenyl)benzoate + S-adenosyl-L-homocysteine + H(+)</text>
        <dbReference type="Rhea" id="RHEA:44452"/>
        <dbReference type="Rhea" id="RHEA-COMP:10930"/>
        <dbReference type="Rhea" id="RHEA-COMP:10931"/>
        <dbReference type="ChEBI" id="CHEBI:15378"/>
        <dbReference type="ChEBI" id="CHEBI:57856"/>
        <dbReference type="ChEBI" id="CHEBI:59789"/>
        <dbReference type="ChEBI" id="CHEBI:64694"/>
        <dbReference type="ChEBI" id="CHEBI:84443"/>
        <dbReference type="EC" id="2.1.1.114"/>
    </reaction>
</comment>
<keyword evidence="5" id="KW-0472">Membrane</keyword>
<dbReference type="UniPathway" id="UPA00232"/>
<dbReference type="PANTHER" id="PTHR43464:SF19">
    <property type="entry name" value="UBIQUINONE BIOSYNTHESIS O-METHYLTRANSFERASE, MITOCHONDRIAL"/>
    <property type="match status" value="1"/>
</dbReference>
<keyword evidence="4 5" id="KW-0949">S-adenosyl-L-methionine</keyword>
<comment type="cofactor">
    <cofactor evidence="5">
        <name>Mg(2+)</name>
        <dbReference type="ChEBI" id="CHEBI:18420"/>
    </cofactor>
</comment>
<dbReference type="Gene3D" id="3.40.50.150">
    <property type="entry name" value="Vaccinia Virus protein VP39"/>
    <property type="match status" value="1"/>
</dbReference>
<comment type="catalytic activity">
    <reaction evidence="5">
        <text>a 3-demethylubiquinone + S-adenosyl-L-methionine = a ubiquinone + S-adenosyl-L-homocysteine</text>
        <dbReference type="Rhea" id="RHEA:81215"/>
        <dbReference type="Rhea" id="RHEA-COMP:9565"/>
        <dbReference type="Rhea" id="RHEA-COMP:19654"/>
        <dbReference type="ChEBI" id="CHEBI:16389"/>
        <dbReference type="ChEBI" id="CHEBI:57856"/>
        <dbReference type="ChEBI" id="CHEBI:59789"/>
        <dbReference type="ChEBI" id="CHEBI:231825"/>
    </reaction>
</comment>
<dbReference type="InterPro" id="IPR013216">
    <property type="entry name" value="Methyltransf_11"/>
</dbReference>
<accession>B8LPB3</accession>
<dbReference type="GO" id="GO:0031314">
    <property type="term" value="C:extrinsic component of mitochondrial inner membrane"/>
    <property type="evidence" value="ECO:0007669"/>
    <property type="project" value="UniProtKB-UniRule"/>
</dbReference>
<evidence type="ECO:0000256" key="4">
    <source>
        <dbReference type="ARBA" id="ARBA00022691"/>
    </source>
</evidence>
<keyword evidence="5" id="KW-0999">Mitochondrion inner membrane</keyword>
<feature type="binding site" evidence="5">
    <location>
        <position position="207"/>
    </location>
    <ligand>
        <name>Mg(2+)</name>
        <dbReference type="ChEBI" id="CHEBI:18420"/>
    </ligand>
</feature>
<comment type="similarity">
    <text evidence="5">Belongs to the class I-like SAM-binding methyltransferase superfamily. UbiG/COQ3 family.</text>
</comment>
<feature type="binding site" evidence="5">
    <location>
        <position position="105"/>
    </location>
    <ligand>
        <name>S-adenosyl-L-methionine</name>
        <dbReference type="ChEBI" id="CHEBI:59789"/>
    </ligand>
</feature>
<comment type="subcellular location">
    <subcellularLocation>
        <location evidence="5">Mitochondrion inner membrane</location>
        <topology evidence="5">Peripheral membrane protein</topology>
        <orientation evidence="5">Matrix side</orientation>
    </subcellularLocation>
</comment>
<evidence type="ECO:0000313" key="7">
    <source>
        <dbReference type="EMBL" id="ABR17493.1"/>
    </source>
</evidence>
<protein>
    <recommendedName>
        <fullName evidence="5">Ubiquinone biosynthesis O-methyltransferase, mitochondrial</fullName>
    </recommendedName>
    <alternativeName>
        <fullName evidence="5">3-demethylubiquinol 3-O-methyltransferase</fullName>
        <ecNumber evidence="5">2.1.1.64</ecNumber>
    </alternativeName>
    <alternativeName>
        <fullName evidence="5">3-demethylubiquinone 3-O-methyltransferase</fullName>
        <ecNumber evidence="5">2.1.1.-</ecNumber>
    </alternativeName>
    <alternativeName>
        <fullName evidence="5">Polyprenyldihydroxybenzoate methyltransferase</fullName>
        <ecNumber evidence="5">2.1.1.114</ecNumber>
    </alternativeName>
</protein>
<proteinExistence type="evidence at transcript level"/>
<comment type="catalytic activity">
    <reaction evidence="5">
        <text>a 3-demethylubiquinol + S-adenosyl-L-methionine = a ubiquinol + S-adenosyl-L-homocysteine + H(+)</text>
        <dbReference type="Rhea" id="RHEA:44380"/>
        <dbReference type="Rhea" id="RHEA-COMP:9566"/>
        <dbReference type="Rhea" id="RHEA-COMP:10914"/>
        <dbReference type="ChEBI" id="CHEBI:15378"/>
        <dbReference type="ChEBI" id="CHEBI:17976"/>
        <dbReference type="ChEBI" id="CHEBI:57856"/>
        <dbReference type="ChEBI" id="CHEBI:59789"/>
        <dbReference type="ChEBI" id="CHEBI:84422"/>
        <dbReference type="EC" id="2.1.1.64"/>
    </reaction>
</comment>
<comment type="function">
    <text evidence="5">O-methyltransferase required for two non-consecutive steps during ubiquinone biosynthesis. Catalyzes the 2 O-methylation of 3,4-dihydroxy-5-(all-trans-polyprenyl)benzoic acid into 4-hydroxy-3-methoxy-5-(all-trans-polyprenyl)benzoic acid. Also catalyzes the last step of ubiquinone biosynthesis by mediating methylation of 3-demethylubiquinone into ubiquinone. Also able to mediate the methylation of 3-demethylubiquinol into ubiquinol.</text>
</comment>
<dbReference type="GO" id="GO:0046872">
    <property type="term" value="F:metal ion binding"/>
    <property type="evidence" value="ECO:0007669"/>
    <property type="project" value="UniProtKB-KW"/>
</dbReference>
<evidence type="ECO:0000256" key="3">
    <source>
        <dbReference type="ARBA" id="ARBA00022688"/>
    </source>
</evidence>
<dbReference type="GO" id="GO:0061542">
    <property type="term" value="F:3-demethylubiquinol 3-O-methyltransferase activity"/>
    <property type="evidence" value="ECO:0007669"/>
    <property type="project" value="UniProtKB-UniRule"/>
</dbReference>
<name>B8LPB3_PICSI</name>
<dbReference type="EMBL" id="EF677686">
    <property type="protein sequence ID" value="ABR17493.1"/>
    <property type="molecule type" value="mRNA"/>
</dbReference>
<keyword evidence="5" id="KW-0460">Magnesium</keyword>
<dbReference type="GO" id="GO:0120537">
    <property type="term" value="F:3-demethylubiquinone 3-O-methyltransferase activity"/>
    <property type="evidence" value="ECO:0007669"/>
    <property type="project" value="RHEA"/>
</dbReference>
<dbReference type="InterPro" id="IPR010233">
    <property type="entry name" value="UbiG_MeTrfase"/>
</dbReference>
<feature type="binding site" evidence="5">
    <location>
        <position position="206"/>
    </location>
    <ligand>
        <name>Mg(2+)</name>
        <dbReference type="ChEBI" id="CHEBI:18420"/>
    </ligand>
</feature>
<feature type="domain" description="Methyltransferase type 11" evidence="6">
    <location>
        <begin position="133"/>
        <end position="229"/>
    </location>
</feature>
<dbReference type="EC" id="2.1.1.-" evidence="5"/>
<keyword evidence="5" id="KW-0496">Mitochondrion</keyword>
<feature type="binding site" evidence="5">
    <location>
        <position position="136"/>
    </location>
    <ligand>
        <name>S-adenosyl-L-methionine</name>
        <dbReference type="ChEBI" id="CHEBI:59789"/>
    </ligand>
</feature>
<dbReference type="GO" id="GO:0032259">
    <property type="term" value="P:methylation"/>
    <property type="evidence" value="ECO:0007669"/>
    <property type="project" value="UniProtKB-KW"/>
</dbReference>
<feature type="binding site" evidence="5">
    <location>
        <position position="157"/>
    </location>
    <ligand>
        <name>S-adenosyl-L-methionine</name>
        <dbReference type="ChEBI" id="CHEBI:59789"/>
    </ligand>
</feature>
<evidence type="ECO:0000256" key="5">
    <source>
        <dbReference type="HAMAP-Rule" id="MF_03190"/>
    </source>
</evidence>
<dbReference type="HAMAP" id="MF_00472">
    <property type="entry name" value="UbiG"/>
    <property type="match status" value="1"/>
</dbReference>
<dbReference type="GO" id="GO:0010420">
    <property type="term" value="F:polyprenyldihydroxybenzoate methyltransferase activity"/>
    <property type="evidence" value="ECO:0007669"/>
    <property type="project" value="UniProtKB-UniRule"/>
</dbReference>